<dbReference type="AlphaFoldDB" id="A0AAV3ZXG9"/>
<evidence type="ECO:0000313" key="6">
    <source>
        <dbReference type="EMBL" id="GFN99557.1"/>
    </source>
</evidence>
<dbReference type="PANTHER" id="PTHR15040:SF1">
    <property type="entry name" value="DERMATOPONTIN-LIKE ISOFORM X1"/>
    <property type="match status" value="1"/>
</dbReference>
<keyword evidence="7" id="KW-1185">Reference proteome</keyword>
<keyword evidence="3" id="KW-0964">Secreted</keyword>
<dbReference type="InterPro" id="IPR026645">
    <property type="entry name" value="Dermatopontin"/>
</dbReference>
<dbReference type="GO" id="GO:0030199">
    <property type="term" value="P:collagen fibril organization"/>
    <property type="evidence" value="ECO:0007669"/>
    <property type="project" value="TreeGrafter"/>
</dbReference>
<reference evidence="6 7" key="1">
    <citation type="journal article" date="2021" name="Elife">
        <title>Chloroplast acquisition without the gene transfer in kleptoplastic sea slugs, Plakobranchus ocellatus.</title>
        <authorList>
            <person name="Maeda T."/>
            <person name="Takahashi S."/>
            <person name="Yoshida T."/>
            <person name="Shimamura S."/>
            <person name="Takaki Y."/>
            <person name="Nagai Y."/>
            <person name="Toyoda A."/>
            <person name="Suzuki Y."/>
            <person name="Arimoto A."/>
            <person name="Ishii H."/>
            <person name="Satoh N."/>
            <person name="Nishiyama T."/>
            <person name="Hasebe M."/>
            <person name="Maruyama T."/>
            <person name="Minagawa J."/>
            <person name="Obokata J."/>
            <person name="Shigenobu S."/>
        </authorList>
    </citation>
    <scope>NUCLEOTIDE SEQUENCE [LARGE SCALE GENOMIC DNA]</scope>
</reference>
<name>A0AAV3ZXG9_9GAST</name>
<evidence type="ECO:0000256" key="3">
    <source>
        <dbReference type="ARBA" id="ARBA00022525"/>
    </source>
</evidence>
<evidence type="ECO:0000256" key="2">
    <source>
        <dbReference type="ARBA" id="ARBA00008712"/>
    </source>
</evidence>
<dbReference type="Proteomes" id="UP000735302">
    <property type="component" value="Unassembled WGS sequence"/>
</dbReference>
<evidence type="ECO:0000256" key="1">
    <source>
        <dbReference type="ARBA" id="ARBA00004613"/>
    </source>
</evidence>
<evidence type="ECO:0000256" key="5">
    <source>
        <dbReference type="SAM" id="SignalP"/>
    </source>
</evidence>
<dbReference type="GO" id="GO:0031012">
    <property type="term" value="C:extracellular matrix"/>
    <property type="evidence" value="ECO:0007669"/>
    <property type="project" value="TreeGrafter"/>
</dbReference>
<protein>
    <submittedName>
        <fullName evidence="6">Hemagglutinin/amebocyte aggregation factor</fullName>
    </submittedName>
</protein>
<dbReference type="Pfam" id="PF14704">
    <property type="entry name" value="DERM"/>
    <property type="match status" value="1"/>
</dbReference>
<dbReference type="GO" id="GO:0005615">
    <property type="term" value="C:extracellular space"/>
    <property type="evidence" value="ECO:0007669"/>
    <property type="project" value="TreeGrafter"/>
</dbReference>
<accession>A0AAV3ZXG9</accession>
<comment type="caution">
    <text evidence="6">The sequence shown here is derived from an EMBL/GenBank/DDBJ whole genome shotgun (WGS) entry which is preliminary data.</text>
</comment>
<keyword evidence="5" id="KW-0732">Signal</keyword>
<organism evidence="6 7">
    <name type="scientific">Plakobranchus ocellatus</name>
    <dbReference type="NCBI Taxonomy" id="259542"/>
    <lineage>
        <taxon>Eukaryota</taxon>
        <taxon>Metazoa</taxon>
        <taxon>Spiralia</taxon>
        <taxon>Lophotrochozoa</taxon>
        <taxon>Mollusca</taxon>
        <taxon>Gastropoda</taxon>
        <taxon>Heterobranchia</taxon>
        <taxon>Euthyneura</taxon>
        <taxon>Panpulmonata</taxon>
        <taxon>Sacoglossa</taxon>
        <taxon>Placobranchoidea</taxon>
        <taxon>Plakobranchidae</taxon>
        <taxon>Plakobranchus</taxon>
    </lineage>
</organism>
<feature type="signal peptide" evidence="5">
    <location>
        <begin position="1"/>
        <end position="22"/>
    </location>
</feature>
<comment type="subcellular location">
    <subcellularLocation>
        <location evidence="1">Secreted</location>
    </subcellularLocation>
</comment>
<dbReference type="PANTHER" id="PTHR15040">
    <property type="entry name" value="DERMATOPONTIN-RELATED"/>
    <property type="match status" value="1"/>
</dbReference>
<evidence type="ECO:0000313" key="7">
    <source>
        <dbReference type="Proteomes" id="UP000735302"/>
    </source>
</evidence>
<gene>
    <name evidence="6" type="ORF">PoB_002606300</name>
</gene>
<feature type="chain" id="PRO_5043741438" evidence="5">
    <location>
        <begin position="23"/>
        <end position="195"/>
    </location>
</feature>
<keyword evidence="4" id="KW-1015">Disulfide bond</keyword>
<proteinExistence type="inferred from homology"/>
<evidence type="ECO:0000256" key="4">
    <source>
        <dbReference type="ARBA" id="ARBA00023157"/>
    </source>
</evidence>
<sequence length="195" mass="22364">MTTAMALMTTLTIALLAAGANGGYHTDWDQPFLYACHQGEILKSLYSFHNNHKEDRRWIFSCGAAPGGASPQTCYWTGYENYWDEPMSFQCPSDYVVAGLQSYHSNKREDRRFRFKCCKDSGFRTYSCRMTSYINDWDNILNYKVPNGQVLTGVSSYHSNHRDPNPNPKLISNSNLILYFVYDPDSNLYLTLTLV</sequence>
<comment type="similarity">
    <text evidence="2">Belongs to the dermatopontin family.</text>
</comment>
<dbReference type="EMBL" id="BLXT01003003">
    <property type="protein sequence ID" value="GFN99557.1"/>
    <property type="molecule type" value="Genomic_DNA"/>
</dbReference>